<dbReference type="PROSITE" id="PS50928">
    <property type="entry name" value="ABC_TM1"/>
    <property type="match status" value="1"/>
</dbReference>
<evidence type="ECO:0000256" key="3">
    <source>
        <dbReference type="ARBA" id="ARBA00022692"/>
    </source>
</evidence>
<dbReference type="Gene3D" id="1.10.3720.10">
    <property type="entry name" value="MetI-like"/>
    <property type="match status" value="1"/>
</dbReference>
<keyword evidence="2 6" id="KW-0813">Transport</keyword>
<protein>
    <submittedName>
        <fullName evidence="8">Aldouronate transport system permease protein</fullName>
    </submittedName>
</protein>
<dbReference type="PANTHER" id="PTHR43496">
    <property type="entry name" value="PROTEIN LPLB"/>
    <property type="match status" value="1"/>
</dbReference>
<evidence type="ECO:0000313" key="9">
    <source>
        <dbReference type="Proteomes" id="UP001519287"/>
    </source>
</evidence>
<keyword evidence="5 6" id="KW-0472">Membrane</keyword>
<keyword evidence="4 6" id="KW-1133">Transmembrane helix</keyword>
<keyword evidence="9" id="KW-1185">Reference proteome</keyword>
<gene>
    <name evidence="8" type="ORF">J2Z66_001703</name>
</gene>
<keyword evidence="3 6" id="KW-0812">Transmembrane</keyword>
<evidence type="ECO:0000259" key="7">
    <source>
        <dbReference type="PROSITE" id="PS50928"/>
    </source>
</evidence>
<name>A0ABS4IRA5_9BACL</name>
<dbReference type="PANTHER" id="PTHR43496:SF1">
    <property type="entry name" value="POLYGALACTURONAN_RHAMNOGALACTURONAN TRANSPORT SYSTEM PERMEASE PROTEIN YTEP"/>
    <property type="match status" value="1"/>
</dbReference>
<dbReference type="InterPro" id="IPR000515">
    <property type="entry name" value="MetI-like"/>
</dbReference>
<reference evidence="8 9" key="1">
    <citation type="submission" date="2021-03" db="EMBL/GenBank/DDBJ databases">
        <title>Genomic Encyclopedia of Type Strains, Phase IV (KMG-IV): sequencing the most valuable type-strain genomes for metagenomic binning, comparative biology and taxonomic classification.</title>
        <authorList>
            <person name="Goeker M."/>
        </authorList>
    </citation>
    <scope>NUCLEOTIDE SEQUENCE [LARGE SCALE GENOMIC DNA]</scope>
    <source>
        <strain evidence="8 9">DSM 26048</strain>
    </source>
</reference>
<feature type="transmembrane region" description="Helical" evidence="6">
    <location>
        <begin position="216"/>
        <end position="240"/>
    </location>
</feature>
<feature type="transmembrane region" description="Helical" evidence="6">
    <location>
        <begin position="86"/>
        <end position="107"/>
    </location>
</feature>
<feature type="transmembrane region" description="Helical" evidence="6">
    <location>
        <begin position="20"/>
        <end position="46"/>
    </location>
</feature>
<dbReference type="Proteomes" id="UP001519287">
    <property type="component" value="Unassembled WGS sequence"/>
</dbReference>
<dbReference type="CDD" id="cd06261">
    <property type="entry name" value="TM_PBP2"/>
    <property type="match status" value="1"/>
</dbReference>
<evidence type="ECO:0000256" key="5">
    <source>
        <dbReference type="ARBA" id="ARBA00023136"/>
    </source>
</evidence>
<evidence type="ECO:0000313" key="8">
    <source>
        <dbReference type="EMBL" id="MBP1990105.1"/>
    </source>
</evidence>
<feature type="transmembrane region" description="Helical" evidence="6">
    <location>
        <begin position="128"/>
        <end position="153"/>
    </location>
</feature>
<dbReference type="SUPFAM" id="SSF161098">
    <property type="entry name" value="MetI-like"/>
    <property type="match status" value="1"/>
</dbReference>
<dbReference type="Pfam" id="PF00528">
    <property type="entry name" value="BPD_transp_1"/>
    <property type="match status" value="1"/>
</dbReference>
<dbReference type="EMBL" id="JAGGLB010000004">
    <property type="protein sequence ID" value="MBP1990105.1"/>
    <property type="molecule type" value="Genomic_DNA"/>
</dbReference>
<organism evidence="8 9">
    <name type="scientific">Paenibacillus eucommiae</name>
    <dbReference type="NCBI Taxonomy" id="1355755"/>
    <lineage>
        <taxon>Bacteria</taxon>
        <taxon>Bacillati</taxon>
        <taxon>Bacillota</taxon>
        <taxon>Bacilli</taxon>
        <taxon>Bacillales</taxon>
        <taxon>Paenibacillaceae</taxon>
        <taxon>Paenibacillus</taxon>
    </lineage>
</organism>
<accession>A0ABS4IRA5</accession>
<comment type="subcellular location">
    <subcellularLocation>
        <location evidence="6">Cell membrane</location>
        <topology evidence="6">Multi-pass membrane protein</topology>
    </subcellularLocation>
    <subcellularLocation>
        <location evidence="1">Membrane</location>
        <topology evidence="1">Multi-pass membrane protein</topology>
    </subcellularLocation>
</comment>
<evidence type="ECO:0000256" key="2">
    <source>
        <dbReference type="ARBA" id="ARBA00022448"/>
    </source>
</evidence>
<evidence type="ECO:0000256" key="1">
    <source>
        <dbReference type="ARBA" id="ARBA00004141"/>
    </source>
</evidence>
<feature type="domain" description="ABC transmembrane type-1" evidence="7">
    <location>
        <begin position="82"/>
        <end position="297"/>
    </location>
</feature>
<proteinExistence type="inferred from homology"/>
<dbReference type="InterPro" id="IPR035906">
    <property type="entry name" value="MetI-like_sf"/>
</dbReference>
<sequence>MNVPITRRKSFKLIKRNKLYYALIAPGLVYFLLFHYVPLYGIVIAFKDVSPFDGFTGIFASEWVGLKHFRNFVQSYYFWDIMKNTVMISLYRMLFGFPAPILLALLLNEVRKKFFQRFVQTISYLPHFISMVVLAGLLTTLLTTDGGIVNVVLQKLGLEPVFFLGDASYFRSVLVASGVWKEVGWGTIIYLAAIAGIDPQLYEAAVVDGAGRFRQIWHITLPGILFIIVILFILSIGGLLEAGFEQIFLLYSPSVYKVADIIDTYVYRKGLVELQYSFAAAVGLFKAVIAFVLLLGANYGAKKLEQDGIW</sequence>
<comment type="similarity">
    <text evidence="6">Belongs to the binding-protein-dependent transport system permease family.</text>
</comment>
<evidence type="ECO:0000256" key="6">
    <source>
        <dbReference type="RuleBase" id="RU363032"/>
    </source>
</evidence>
<feature type="transmembrane region" description="Helical" evidence="6">
    <location>
        <begin position="276"/>
        <end position="297"/>
    </location>
</feature>
<feature type="transmembrane region" description="Helical" evidence="6">
    <location>
        <begin position="173"/>
        <end position="195"/>
    </location>
</feature>
<dbReference type="RefSeq" id="WP_245375393.1">
    <property type="nucleotide sequence ID" value="NZ_JAGGLB010000004.1"/>
</dbReference>
<evidence type="ECO:0000256" key="4">
    <source>
        <dbReference type="ARBA" id="ARBA00022989"/>
    </source>
</evidence>
<comment type="caution">
    <text evidence="8">The sequence shown here is derived from an EMBL/GenBank/DDBJ whole genome shotgun (WGS) entry which is preliminary data.</text>
</comment>